<gene>
    <name evidence="1" type="ORF">DI563_30040</name>
</gene>
<dbReference type="Proteomes" id="UP000249135">
    <property type="component" value="Unassembled WGS sequence"/>
</dbReference>
<evidence type="ECO:0000313" key="2">
    <source>
        <dbReference type="Proteomes" id="UP000249135"/>
    </source>
</evidence>
<reference evidence="1 2" key="1">
    <citation type="submission" date="2017-08" db="EMBL/GenBank/DDBJ databases">
        <title>Infants hospitalized years apart are colonized by the same room-sourced microbial strains.</title>
        <authorList>
            <person name="Brooks B."/>
            <person name="Olm M.R."/>
            <person name="Firek B.A."/>
            <person name="Baker R."/>
            <person name="Thomas B.C."/>
            <person name="Morowitz M.J."/>
            <person name="Banfield J.F."/>
        </authorList>
    </citation>
    <scope>NUCLEOTIDE SEQUENCE [LARGE SCALE GENOMIC DNA]</scope>
    <source>
        <strain evidence="1">S2_005_003_R2_41</strain>
    </source>
</reference>
<evidence type="ECO:0000313" key="1">
    <source>
        <dbReference type="EMBL" id="PZQ59780.1"/>
    </source>
</evidence>
<comment type="caution">
    <text evidence="1">The sequence shown here is derived from an EMBL/GenBank/DDBJ whole genome shotgun (WGS) entry which is preliminary data.</text>
</comment>
<sequence length="70" mass="8136">MDSPQALDDTELQTLAQTWRREALTGSWDAARMARALEAEQRRRVVQSAWQQLDTAPLPTEQGGWWRLQR</sequence>
<proteinExistence type="predicted"/>
<name>A0A2W5R8X0_VARPD</name>
<organism evidence="1 2">
    <name type="scientific">Variovorax paradoxus</name>
    <dbReference type="NCBI Taxonomy" id="34073"/>
    <lineage>
        <taxon>Bacteria</taxon>
        <taxon>Pseudomonadati</taxon>
        <taxon>Pseudomonadota</taxon>
        <taxon>Betaproteobacteria</taxon>
        <taxon>Burkholderiales</taxon>
        <taxon>Comamonadaceae</taxon>
        <taxon>Variovorax</taxon>
    </lineage>
</organism>
<protein>
    <submittedName>
        <fullName evidence="1">Uncharacterized protein</fullName>
    </submittedName>
</protein>
<dbReference type="AlphaFoldDB" id="A0A2W5R8X0"/>
<dbReference type="EMBL" id="QFPP01000724">
    <property type="protein sequence ID" value="PZQ59780.1"/>
    <property type="molecule type" value="Genomic_DNA"/>
</dbReference>
<accession>A0A2W5R8X0</accession>